<gene>
    <name evidence="2" type="ORF">Asera_58460</name>
</gene>
<name>A0A810LCN0_9ACTN</name>
<dbReference type="InterPro" id="IPR012312">
    <property type="entry name" value="Hemerythrin-like"/>
</dbReference>
<sequence length="221" mass="24918">MPPGTLPVMTTALRASRHETVLAHRAFRRASALLAARIAAVEPGQPRRAAALAGRLRAYQRALRGHQGCQDRLLWPVLLARCDLGADLVLRMRAQHERLAGTLTAIDVALPGWVATTAEDDRDRLVAALVEHHAVLAEHVDEEDRDLLPLAADHLAAHEWQALRAQLLARLRRPRLFTYLGIVLTHADRAERRLVLATLPRRDRLGWYLVGKPWRPRWIRP</sequence>
<feature type="domain" description="Hemerythrin-like" evidence="1">
    <location>
        <begin position="22"/>
        <end position="151"/>
    </location>
</feature>
<evidence type="ECO:0000313" key="2">
    <source>
        <dbReference type="EMBL" id="BCJ31738.1"/>
    </source>
</evidence>
<accession>A0A810LCN0</accession>
<reference evidence="2" key="1">
    <citation type="submission" date="2020-08" db="EMBL/GenBank/DDBJ databases">
        <title>Whole genome shotgun sequence of Actinocatenispora sera NBRC 101916.</title>
        <authorList>
            <person name="Komaki H."/>
            <person name="Tamura T."/>
        </authorList>
    </citation>
    <scope>NUCLEOTIDE SEQUENCE</scope>
    <source>
        <strain evidence="2">NBRC 101916</strain>
    </source>
</reference>
<protein>
    <recommendedName>
        <fullName evidence="1">Hemerythrin-like domain-containing protein</fullName>
    </recommendedName>
</protein>
<dbReference type="Pfam" id="PF01814">
    <property type="entry name" value="Hemerythrin"/>
    <property type="match status" value="1"/>
</dbReference>
<organism evidence="2 3">
    <name type="scientific">Actinocatenispora sera</name>
    <dbReference type="NCBI Taxonomy" id="390989"/>
    <lineage>
        <taxon>Bacteria</taxon>
        <taxon>Bacillati</taxon>
        <taxon>Actinomycetota</taxon>
        <taxon>Actinomycetes</taxon>
        <taxon>Micromonosporales</taxon>
        <taxon>Micromonosporaceae</taxon>
        <taxon>Actinocatenispora</taxon>
    </lineage>
</organism>
<dbReference type="Gene3D" id="1.20.120.520">
    <property type="entry name" value="nmb1532 protein domain like"/>
    <property type="match status" value="1"/>
</dbReference>
<proteinExistence type="predicted"/>
<dbReference type="Proteomes" id="UP000680750">
    <property type="component" value="Chromosome"/>
</dbReference>
<evidence type="ECO:0000313" key="3">
    <source>
        <dbReference type="Proteomes" id="UP000680750"/>
    </source>
</evidence>
<dbReference type="KEGG" id="aser:Asera_58460"/>
<evidence type="ECO:0000259" key="1">
    <source>
        <dbReference type="Pfam" id="PF01814"/>
    </source>
</evidence>
<dbReference type="EMBL" id="AP023354">
    <property type="protein sequence ID" value="BCJ31738.1"/>
    <property type="molecule type" value="Genomic_DNA"/>
</dbReference>
<dbReference type="AlphaFoldDB" id="A0A810LCN0"/>
<dbReference type="CDD" id="cd12108">
    <property type="entry name" value="Hr-like"/>
    <property type="match status" value="1"/>
</dbReference>
<keyword evidence="3" id="KW-1185">Reference proteome</keyword>